<accession>A0A1G8L853</accession>
<evidence type="ECO:0000313" key="2">
    <source>
        <dbReference type="Proteomes" id="UP000198607"/>
    </source>
</evidence>
<organism evidence="1 2">
    <name type="scientific">Propionivibrio dicarboxylicus</name>
    <dbReference type="NCBI Taxonomy" id="83767"/>
    <lineage>
        <taxon>Bacteria</taxon>
        <taxon>Pseudomonadati</taxon>
        <taxon>Pseudomonadota</taxon>
        <taxon>Betaproteobacteria</taxon>
        <taxon>Rhodocyclales</taxon>
        <taxon>Rhodocyclaceae</taxon>
        <taxon>Propionivibrio</taxon>
    </lineage>
</organism>
<dbReference type="AlphaFoldDB" id="A0A1G8L853"/>
<proteinExistence type="predicted"/>
<protein>
    <submittedName>
        <fullName evidence="1">Uncharacterized protein</fullName>
    </submittedName>
</protein>
<name>A0A1G8L853_9RHOO</name>
<reference evidence="1 2" key="1">
    <citation type="submission" date="2016-10" db="EMBL/GenBank/DDBJ databases">
        <authorList>
            <person name="de Groot N.N."/>
        </authorList>
    </citation>
    <scope>NUCLEOTIDE SEQUENCE [LARGE SCALE GENOMIC DNA]</scope>
    <source>
        <strain evidence="1 2">DSM 5885</strain>
    </source>
</reference>
<gene>
    <name evidence="1" type="ORF">SAMN05660652_03569</name>
</gene>
<dbReference type="EMBL" id="FNCY01000021">
    <property type="protein sequence ID" value="SDI51865.1"/>
    <property type="molecule type" value="Genomic_DNA"/>
</dbReference>
<evidence type="ECO:0000313" key="1">
    <source>
        <dbReference type="EMBL" id="SDI51865.1"/>
    </source>
</evidence>
<sequence length="97" mass="9945">MLLADLAGEKTASCGDSLEVAGAPIPGLIVMDECHPAKAQQINIKALAAILEGALKIAPDAPPEKLAAHTASLYQRCIEEDLITPTGIGPGRMAKAS</sequence>
<keyword evidence="2" id="KW-1185">Reference proteome</keyword>
<dbReference type="Proteomes" id="UP000198607">
    <property type="component" value="Unassembled WGS sequence"/>
</dbReference>